<dbReference type="Proteomes" id="UP001162741">
    <property type="component" value="Chromosome"/>
</dbReference>
<evidence type="ECO:0000313" key="2">
    <source>
        <dbReference type="Proteomes" id="UP001162741"/>
    </source>
</evidence>
<name>A0ABY6IWE2_9BACT</name>
<sequence>MGTWHINDPDNPMFSQIKEQVEKFKPEVILVERLQPIAATAREAAGNLLDAGFCRYIGYTKQIPVYTWDFSWNMPYYCALSSFKPDELMVTMVAFQNGLFAQLDIQEFEEYYREQVNNMEAGGWTFTPEQKEMAYFRKAYQSFFGERLVEKSGKDFARQLWKNHESPRFLSIFHTVQYARDAQLIAVLKQQLEKYDRVFVQAGSSHGVSVGPLLPESSARWKIAQSGCRRYSANGSR</sequence>
<proteinExistence type="predicted"/>
<accession>A0ABY6IWE2</accession>
<organism evidence="1 2">
    <name type="scientific">Chitinophaga horti</name>
    <dbReference type="NCBI Taxonomy" id="2920382"/>
    <lineage>
        <taxon>Bacteria</taxon>
        <taxon>Pseudomonadati</taxon>
        <taxon>Bacteroidota</taxon>
        <taxon>Chitinophagia</taxon>
        <taxon>Chitinophagales</taxon>
        <taxon>Chitinophagaceae</taxon>
        <taxon>Chitinophaga</taxon>
    </lineage>
</organism>
<keyword evidence="2" id="KW-1185">Reference proteome</keyword>
<dbReference type="RefSeq" id="WP_264280078.1">
    <property type="nucleotide sequence ID" value="NZ_CP107006.1"/>
</dbReference>
<evidence type="ECO:0000313" key="1">
    <source>
        <dbReference type="EMBL" id="UYQ91698.1"/>
    </source>
</evidence>
<protein>
    <submittedName>
        <fullName evidence="1">Uncharacterized protein</fullName>
    </submittedName>
</protein>
<dbReference type="EMBL" id="CP107006">
    <property type="protein sequence ID" value="UYQ91698.1"/>
    <property type="molecule type" value="Genomic_DNA"/>
</dbReference>
<reference evidence="1" key="1">
    <citation type="submission" date="2022-10" db="EMBL/GenBank/DDBJ databases">
        <title>Chitinophaga sp. nov., isolated from soil.</title>
        <authorList>
            <person name="Jeon C.O."/>
        </authorList>
    </citation>
    <scope>NUCLEOTIDE SEQUENCE</scope>
    <source>
        <strain evidence="1">R8</strain>
    </source>
</reference>
<gene>
    <name evidence="1" type="ORF">MKQ68_16540</name>
</gene>